<sequence length="404" mass="44285">MRIRAFKGLVPVPALASEVACVPYDVVDAAEAAALAAGKPNSLLHVDRAEIDLPTSTDPYSAEVYAKANANFLGLQKSGALVRESEPCLYLYQQQMGTHRQRGLVVVCNVEDYDADLIKKHEKTRKDKEDDRTRLIDTLGADTGPVFLTYRDEPAVNALVDALVQTAPQHDFTAPDGIRHTAWRIPGGEAWVKAFGRVPVTYIADGHHRAASAARVARLRRERNPNHQGNEDYNWFLCVLFPASELKILPYNRHVADLNGLTKEAFLAKVKAEFGLQENASPAPSGVGGVSMYLDGKWYGLTLKADVNADPVSRLDVSLLQDRLLAPVLGIDDPRTSKRIDFIGGIRGTGELVKRVDAKGGVAFSMYPVTIGQLMDIADAGQIMPPKSTWFEPKLRSGLFVHTF</sequence>
<proteinExistence type="predicted"/>
<comment type="caution">
    <text evidence="1">The sequence shown here is derived from an EMBL/GenBank/DDBJ whole genome shotgun (WGS) entry which is preliminary data.</text>
</comment>
<name>A0A1J5TSB5_9ZZZZ</name>
<accession>A0A1J5TSB5</accession>
<organism evidence="1">
    <name type="scientific">mine drainage metagenome</name>
    <dbReference type="NCBI Taxonomy" id="410659"/>
    <lineage>
        <taxon>unclassified sequences</taxon>
        <taxon>metagenomes</taxon>
        <taxon>ecological metagenomes</taxon>
    </lineage>
</organism>
<dbReference type="AlphaFoldDB" id="A0A1J5TSB5"/>
<evidence type="ECO:0000313" key="1">
    <source>
        <dbReference type="EMBL" id="OIR14894.1"/>
    </source>
</evidence>
<protein>
    <recommendedName>
        <fullName evidence="2">DUF1015 domain-containing protein</fullName>
    </recommendedName>
</protein>
<dbReference type="InterPro" id="IPR008323">
    <property type="entry name" value="UCP033563"/>
</dbReference>
<dbReference type="EMBL" id="MLJW01000010">
    <property type="protein sequence ID" value="OIR14894.1"/>
    <property type="molecule type" value="Genomic_DNA"/>
</dbReference>
<dbReference type="Pfam" id="PF06245">
    <property type="entry name" value="DUF1015"/>
    <property type="match status" value="1"/>
</dbReference>
<evidence type="ECO:0008006" key="2">
    <source>
        <dbReference type="Google" id="ProtNLM"/>
    </source>
</evidence>
<gene>
    <name evidence="1" type="ORF">GALL_40100</name>
</gene>
<dbReference type="PIRSF" id="PIRSF033563">
    <property type="entry name" value="UCP033563"/>
    <property type="match status" value="1"/>
</dbReference>
<reference evidence="1" key="1">
    <citation type="submission" date="2016-10" db="EMBL/GenBank/DDBJ databases">
        <title>Sequence of Gallionella enrichment culture.</title>
        <authorList>
            <person name="Poehlein A."/>
            <person name="Muehling M."/>
            <person name="Daniel R."/>
        </authorList>
    </citation>
    <scope>NUCLEOTIDE SEQUENCE</scope>
</reference>
<dbReference type="PANTHER" id="PTHR36454">
    <property type="entry name" value="LMO2823 PROTEIN"/>
    <property type="match status" value="1"/>
</dbReference>
<dbReference type="PANTHER" id="PTHR36454:SF1">
    <property type="entry name" value="DUF1015 DOMAIN-CONTAINING PROTEIN"/>
    <property type="match status" value="1"/>
</dbReference>